<dbReference type="PANTHER" id="PTHR47941">
    <property type="entry name" value="PENTATRICOPEPTIDE REPEAT-CONTAINING PROTEIN 3, MITOCHONDRIAL"/>
    <property type="match status" value="1"/>
</dbReference>
<dbReference type="InterPro" id="IPR002885">
    <property type="entry name" value="PPR_rpt"/>
</dbReference>
<dbReference type="OrthoDB" id="42736at2759"/>
<comment type="caution">
    <text evidence="4">The sequence shown here is derived from an EMBL/GenBank/DDBJ whole genome shotgun (WGS) entry which is preliminary data.</text>
</comment>
<evidence type="ECO:0000313" key="4">
    <source>
        <dbReference type="EMBL" id="KAE9592253.1"/>
    </source>
</evidence>
<organism evidence="4 5">
    <name type="scientific">Lupinus albus</name>
    <name type="common">White lupine</name>
    <name type="synonym">Lupinus termis</name>
    <dbReference type="NCBI Taxonomy" id="3870"/>
    <lineage>
        <taxon>Eukaryota</taxon>
        <taxon>Viridiplantae</taxon>
        <taxon>Streptophyta</taxon>
        <taxon>Embryophyta</taxon>
        <taxon>Tracheophyta</taxon>
        <taxon>Spermatophyta</taxon>
        <taxon>Magnoliopsida</taxon>
        <taxon>eudicotyledons</taxon>
        <taxon>Gunneridae</taxon>
        <taxon>Pentapetalae</taxon>
        <taxon>rosids</taxon>
        <taxon>fabids</taxon>
        <taxon>Fabales</taxon>
        <taxon>Fabaceae</taxon>
        <taxon>Papilionoideae</taxon>
        <taxon>50 kb inversion clade</taxon>
        <taxon>genistoids sensu lato</taxon>
        <taxon>core genistoids</taxon>
        <taxon>Genisteae</taxon>
        <taxon>Lupinus</taxon>
    </lineage>
</organism>
<gene>
    <name evidence="4" type="ORF">Lalb_Chr19g0127261</name>
</gene>
<evidence type="ECO:0000256" key="3">
    <source>
        <dbReference type="PROSITE-ProRule" id="PRU00708"/>
    </source>
</evidence>
<reference evidence="5" key="1">
    <citation type="journal article" date="2020" name="Nat. Commun.">
        <title>Genome sequence of the cluster root forming white lupin.</title>
        <authorList>
            <person name="Hufnagel B."/>
            <person name="Marques A."/>
            <person name="Soriano A."/>
            <person name="Marques L."/>
            <person name="Divol F."/>
            <person name="Doumas P."/>
            <person name="Sallet E."/>
            <person name="Mancinotti D."/>
            <person name="Carrere S."/>
            <person name="Marande W."/>
            <person name="Arribat S."/>
            <person name="Keller J."/>
            <person name="Huneau C."/>
            <person name="Blein T."/>
            <person name="Aime D."/>
            <person name="Laguerre M."/>
            <person name="Taylor J."/>
            <person name="Schubert V."/>
            <person name="Nelson M."/>
            <person name="Geu-Flores F."/>
            <person name="Crespi M."/>
            <person name="Gallardo-Guerrero K."/>
            <person name="Delaux P.-M."/>
            <person name="Salse J."/>
            <person name="Berges H."/>
            <person name="Guyot R."/>
            <person name="Gouzy J."/>
            <person name="Peret B."/>
        </authorList>
    </citation>
    <scope>NUCLEOTIDE SEQUENCE [LARGE SCALE GENOMIC DNA]</scope>
    <source>
        <strain evidence="5">cv. Amiga</strain>
    </source>
</reference>
<evidence type="ECO:0000256" key="2">
    <source>
        <dbReference type="ARBA" id="ARBA00022737"/>
    </source>
</evidence>
<dbReference type="Pfam" id="PF12854">
    <property type="entry name" value="PPR_1"/>
    <property type="match status" value="1"/>
</dbReference>
<sequence length="149" mass="17213">MLLIQLPATFPIIKGSAENVLIDGIRFSVLPDVVIYNTLINAYCRFFSFDASYVKCLLSKSLNLFDEILQRGIHLYVWSYNILMNCFFKFGKPNEANRIFMDIVLGEFRLSPTTYNVMINELCKNGYINNALALFRNLQRHGFIPQILT</sequence>
<dbReference type="InterPro" id="IPR011990">
    <property type="entry name" value="TPR-like_helical_dom_sf"/>
</dbReference>
<dbReference type="AlphaFoldDB" id="A0A6A4NJC4"/>
<dbReference type="Pfam" id="PF13041">
    <property type="entry name" value="PPR_2"/>
    <property type="match status" value="1"/>
</dbReference>
<dbReference type="Proteomes" id="UP000447434">
    <property type="component" value="Chromosome 19"/>
</dbReference>
<dbReference type="Gene3D" id="1.25.40.10">
    <property type="entry name" value="Tetratricopeptide repeat domain"/>
    <property type="match status" value="1"/>
</dbReference>
<dbReference type="NCBIfam" id="TIGR00756">
    <property type="entry name" value="PPR"/>
    <property type="match status" value="2"/>
</dbReference>
<feature type="repeat" description="PPR" evidence="3">
    <location>
        <begin position="111"/>
        <end position="145"/>
    </location>
</feature>
<name>A0A6A4NJC4_LUPAL</name>
<proteinExistence type="inferred from homology"/>
<dbReference type="PROSITE" id="PS51375">
    <property type="entry name" value="PPR"/>
    <property type="match status" value="1"/>
</dbReference>
<protein>
    <submittedName>
        <fullName evidence="4">Putative pentatricopeptide</fullName>
    </submittedName>
</protein>
<evidence type="ECO:0000313" key="5">
    <source>
        <dbReference type="Proteomes" id="UP000447434"/>
    </source>
</evidence>
<evidence type="ECO:0000256" key="1">
    <source>
        <dbReference type="ARBA" id="ARBA00007626"/>
    </source>
</evidence>
<keyword evidence="5" id="KW-1185">Reference proteome</keyword>
<keyword evidence="2" id="KW-0677">Repeat</keyword>
<comment type="similarity">
    <text evidence="1">Belongs to the PPR family. P subfamily.</text>
</comment>
<accession>A0A6A4NJC4</accession>
<dbReference type="EMBL" id="WOCE01000019">
    <property type="protein sequence ID" value="KAE9592253.1"/>
    <property type="molecule type" value="Genomic_DNA"/>
</dbReference>